<sequence length="167" mass="17395">MSRLLQRYATPFITGLFLVSLISGVALYLGVGQSLFHEMHEILSLVLIVPFVLHVWKNWRPMMGYLGRLPMTIGLAASLVAAVAFMIPTGEGGTAGGPPQFALAQQILAHSPAEVAPALGTTPEALVDRLTAAGFAVTGPDESLSDIAAASGQDTFAIVAALLPAQS</sequence>
<evidence type="ECO:0000313" key="3">
    <source>
        <dbReference type="Proteomes" id="UP001596056"/>
    </source>
</evidence>
<name>A0ABW0S9A1_9RHOB</name>
<evidence type="ECO:0000313" key="2">
    <source>
        <dbReference type="EMBL" id="MFC5565495.1"/>
    </source>
</evidence>
<protein>
    <submittedName>
        <fullName evidence="2">DUF4405 domain-containing protein</fullName>
    </submittedName>
</protein>
<dbReference type="RefSeq" id="WP_209837960.1">
    <property type="nucleotide sequence ID" value="NZ_JAGGJP010000002.1"/>
</dbReference>
<keyword evidence="3" id="KW-1185">Reference proteome</keyword>
<feature type="transmembrane region" description="Helical" evidence="1">
    <location>
        <begin position="42"/>
        <end position="59"/>
    </location>
</feature>
<feature type="transmembrane region" description="Helical" evidence="1">
    <location>
        <begin position="65"/>
        <end position="87"/>
    </location>
</feature>
<feature type="transmembrane region" description="Helical" evidence="1">
    <location>
        <begin position="12"/>
        <end position="30"/>
    </location>
</feature>
<reference evidence="3" key="1">
    <citation type="journal article" date="2019" name="Int. J. Syst. Evol. Microbiol.">
        <title>The Global Catalogue of Microorganisms (GCM) 10K type strain sequencing project: providing services to taxonomists for standard genome sequencing and annotation.</title>
        <authorList>
            <consortium name="The Broad Institute Genomics Platform"/>
            <consortium name="The Broad Institute Genome Sequencing Center for Infectious Disease"/>
            <person name="Wu L."/>
            <person name="Ma J."/>
        </authorList>
    </citation>
    <scope>NUCLEOTIDE SEQUENCE [LARGE SCALE GENOMIC DNA]</scope>
    <source>
        <strain evidence="3">KACC 11588</strain>
    </source>
</reference>
<dbReference type="EMBL" id="JBHSNA010000002">
    <property type="protein sequence ID" value="MFC5565495.1"/>
    <property type="molecule type" value="Genomic_DNA"/>
</dbReference>
<proteinExistence type="predicted"/>
<keyword evidence="1" id="KW-0812">Transmembrane</keyword>
<organism evidence="2 3">
    <name type="scientific">Rubellimicrobium aerolatum</name>
    <dbReference type="NCBI Taxonomy" id="490979"/>
    <lineage>
        <taxon>Bacteria</taxon>
        <taxon>Pseudomonadati</taxon>
        <taxon>Pseudomonadota</taxon>
        <taxon>Alphaproteobacteria</taxon>
        <taxon>Rhodobacterales</taxon>
        <taxon>Roseobacteraceae</taxon>
        <taxon>Rubellimicrobium</taxon>
    </lineage>
</organism>
<evidence type="ECO:0000256" key="1">
    <source>
        <dbReference type="SAM" id="Phobius"/>
    </source>
</evidence>
<comment type="caution">
    <text evidence="2">The sequence shown here is derived from an EMBL/GenBank/DDBJ whole genome shotgun (WGS) entry which is preliminary data.</text>
</comment>
<dbReference type="Proteomes" id="UP001596056">
    <property type="component" value="Unassembled WGS sequence"/>
</dbReference>
<gene>
    <name evidence="2" type="ORF">ACFPOC_03580</name>
</gene>
<keyword evidence="1" id="KW-1133">Transmembrane helix</keyword>
<accession>A0ABW0S9A1</accession>
<keyword evidence="1" id="KW-0472">Membrane</keyword>